<evidence type="ECO:0000256" key="5">
    <source>
        <dbReference type="ARBA" id="ARBA00023163"/>
    </source>
</evidence>
<reference evidence="10 11" key="1">
    <citation type="submission" date="2020-11" db="EMBL/GenBank/DDBJ databases">
        <authorList>
            <person name="Wallbank WR R."/>
            <person name="Pardo Diaz C."/>
            <person name="Kozak K."/>
            <person name="Martin S."/>
            <person name="Jiggins C."/>
            <person name="Moest M."/>
            <person name="Warren A I."/>
            <person name="Generalovic N T."/>
            <person name="Byers J.R.P. K."/>
            <person name="Montejo-Kovacevich G."/>
            <person name="Yen C E."/>
        </authorList>
    </citation>
    <scope>NUCLEOTIDE SEQUENCE [LARGE SCALE GENOMIC DNA]</scope>
</reference>
<keyword evidence="6" id="KW-0539">Nucleus</keyword>
<keyword evidence="3" id="KW-0805">Transcription regulation</keyword>
<evidence type="ECO:0000313" key="10">
    <source>
        <dbReference type="EMBL" id="CAD7081512.1"/>
    </source>
</evidence>
<dbReference type="InterPro" id="IPR012584">
    <property type="entry name" value="NOL11_N"/>
</dbReference>
<feature type="domain" description="Nucleolar protein 11 N-terminal" evidence="8">
    <location>
        <begin position="173"/>
        <end position="310"/>
    </location>
</feature>
<evidence type="ECO:0000313" key="11">
    <source>
        <dbReference type="Proteomes" id="UP000594454"/>
    </source>
</evidence>
<dbReference type="EMBL" id="LR899010">
    <property type="protein sequence ID" value="CAD7081512.1"/>
    <property type="molecule type" value="Genomic_DNA"/>
</dbReference>
<evidence type="ECO:0000256" key="7">
    <source>
        <dbReference type="SAM" id="MobiDB-lite"/>
    </source>
</evidence>
<gene>
    <name evidence="10" type="ORF">HERILL_LOCUS4611</name>
</gene>
<protein>
    <recommendedName>
        <fullName evidence="12">Nucleolar protein 11</fullName>
    </recommendedName>
</protein>
<organism evidence="10 11">
    <name type="scientific">Hermetia illucens</name>
    <name type="common">Black soldier fly</name>
    <dbReference type="NCBI Taxonomy" id="343691"/>
    <lineage>
        <taxon>Eukaryota</taxon>
        <taxon>Metazoa</taxon>
        <taxon>Ecdysozoa</taxon>
        <taxon>Arthropoda</taxon>
        <taxon>Hexapoda</taxon>
        <taxon>Insecta</taxon>
        <taxon>Pterygota</taxon>
        <taxon>Neoptera</taxon>
        <taxon>Endopterygota</taxon>
        <taxon>Diptera</taxon>
        <taxon>Brachycera</taxon>
        <taxon>Stratiomyomorpha</taxon>
        <taxon>Stratiomyidae</taxon>
        <taxon>Hermetiinae</taxon>
        <taxon>Hermetia</taxon>
    </lineage>
</organism>
<dbReference type="Pfam" id="PF20998">
    <property type="entry name" value="Nol11_C"/>
    <property type="match status" value="1"/>
</dbReference>
<feature type="region of interest" description="Disordered" evidence="7">
    <location>
        <begin position="351"/>
        <end position="371"/>
    </location>
</feature>
<comment type="subcellular location">
    <subcellularLocation>
        <location evidence="1">Nucleus</location>
        <location evidence="1">Nucleolus</location>
    </subcellularLocation>
</comment>
<evidence type="ECO:0000256" key="3">
    <source>
        <dbReference type="ARBA" id="ARBA00023015"/>
    </source>
</evidence>
<accession>A0A7R8UIJ7</accession>
<dbReference type="InterPro" id="IPR048897">
    <property type="entry name" value="Nol11_C"/>
</dbReference>
<dbReference type="InterPro" id="IPR042859">
    <property type="entry name" value="NOL11"/>
</dbReference>
<keyword evidence="5" id="KW-0804">Transcription</keyword>
<dbReference type="AlphaFoldDB" id="A0A7R8UIJ7"/>
<dbReference type="OrthoDB" id="6502630at2759"/>
<evidence type="ECO:0008006" key="12">
    <source>
        <dbReference type="Google" id="ProtNLM"/>
    </source>
</evidence>
<evidence type="ECO:0000259" key="8">
    <source>
        <dbReference type="Pfam" id="PF08168"/>
    </source>
</evidence>
<dbReference type="PANTHER" id="PTHR15633:SF2">
    <property type="entry name" value="NUCLEOLAR PROTEIN 11"/>
    <property type="match status" value="1"/>
</dbReference>
<dbReference type="InParanoid" id="A0A7R8UIJ7"/>
<evidence type="ECO:0000256" key="4">
    <source>
        <dbReference type="ARBA" id="ARBA00023159"/>
    </source>
</evidence>
<name>A0A7R8UIJ7_HERIL</name>
<dbReference type="PANTHER" id="PTHR15633">
    <property type="entry name" value="NUCLEOLAR PROTEIN 11"/>
    <property type="match status" value="1"/>
</dbReference>
<dbReference type="FunCoup" id="A0A7R8UIJ7">
    <property type="interactions" value="362"/>
</dbReference>
<dbReference type="GO" id="GO:0030490">
    <property type="term" value="P:maturation of SSU-rRNA"/>
    <property type="evidence" value="ECO:0007669"/>
    <property type="project" value="InterPro"/>
</dbReference>
<evidence type="ECO:0000259" key="9">
    <source>
        <dbReference type="Pfam" id="PF20998"/>
    </source>
</evidence>
<evidence type="ECO:0000256" key="1">
    <source>
        <dbReference type="ARBA" id="ARBA00004604"/>
    </source>
</evidence>
<sequence>MAKFVAFYDLCPIEDIKEFLGLSKDREEGNIVTTLGRNIIIIIKLSTQKQIRSWTVLEKLSTKVVYDPKSEQYVGVFSQQFIRCWTEDEHDVNKKKKIRFQKPILDLLSSDDEETIVLYADGSCEFLSSAIESRKSKQQNENGATQTYPQISQAKIFTLANDSSTGRPLDDPKQYKIDRHDRNLSLIGQAVVYGQNNPFLFTLWSDRRVFTLPLHNDTKEDDSPGNFISMINLLNVDNPVSILGISKNCLAIYGSNSVQEGSSLLLYNTQFRVVNAKQFFKIYFNYSRLWVIGSNILLAMGHNLYVVPFRISKELLSEMIGSQVSNEVQGQVGKELIKEDDELEEALSFDHKKRHDSPKHNNILNDTPGADGKTRPYQPYEIFNEKMNEILGRKARININAVAGDDEFRIDLRSHSNDVAFKTEELEVIAKSLEECGASEQEITEKILTVALKAQLVSDLVICIERYSNISEKLLAKVIKFALNGLSMNDFANLSNAEEQPNINPKLRLLNAALACSIDTSMILIAIKKELNFEGAMLLIQYLYYIMDNNNNVLEGRPELNLNFDEDVQTMQWFSIILNAFFQELGLSKSAQLVEMLTKLKELLQSYQHDMRDLQSVHALISNLIDGKISTKENKHCKWYSIEEVKLF</sequence>
<dbReference type="GO" id="GO:0005730">
    <property type="term" value="C:nucleolus"/>
    <property type="evidence" value="ECO:0007669"/>
    <property type="project" value="UniProtKB-SubCell"/>
</dbReference>
<dbReference type="Pfam" id="PF08168">
    <property type="entry name" value="NOL11_N"/>
    <property type="match status" value="2"/>
</dbReference>
<evidence type="ECO:0000256" key="2">
    <source>
        <dbReference type="ARBA" id="ARBA00022552"/>
    </source>
</evidence>
<evidence type="ECO:0000256" key="6">
    <source>
        <dbReference type="ARBA" id="ARBA00023242"/>
    </source>
</evidence>
<keyword evidence="11" id="KW-1185">Reference proteome</keyword>
<proteinExistence type="predicted"/>
<feature type="domain" description="Nucleolar protein 11 N-terminal" evidence="8">
    <location>
        <begin position="1"/>
        <end position="145"/>
    </location>
</feature>
<keyword evidence="2" id="KW-0698">rRNA processing</keyword>
<dbReference type="Proteomes" id="UP000594454">
    <property type="component" value="Chromosome 2"/>
</dbReference>
<feature type="domain" description="Nucleolar protein 11 C-terminal" evidence="9">
    <location>
        <begin position="427"/>
        <end position="648"/>
    </location>
</feature>
<keyword evidence="4" id="KW-0010">Activator</keyword>
<dbReference type="GO" id="GO:0003723">
    <property type="term" value="F:RNA binding"/>
    <property type="evidence" value="ECO:0007669"/>
    <property type="project" value="TreeGrafter"/>
</dbReference>